<evidence type="ECO:0000256" key="1">
    <source>
        <dbReference type="ARBA" id="ARBA00004417"/>
    </source>
</evidence>
<dbReference type="Pfam" id="PF00005">
    <property type="entry name" value="ABC_tran"/>
    <property type="match status" value="1"/>
</dbReference>
<proteinExistence type="inferred from homology"/>
<dbReference type="InterPro" id="IPR003439">
    <property type="entry name" value="ABC_transporter-like_ATP-bd"/>
</dbReference>
<dbReference type="SMART" id="SM00382">
    <property type="entry name" value="AAA"/>
    <property type="match status" value="1"/>
</dbReference>
<dbReference type="PROSITE" id="PS50893">
    <property type="entry name" value="ABC_TRANSPORTER_2"/>
    <property type="match status" value="1"/>
</dbReference>
<dbReference type="GO" id="GO:0005524">
    <property type="term" value="F:ATP binding"/>
    <property type="evidence" value="ECO:0007669"/>
    <property type="project" value="UniProtKB-KW"/>
</dbReference>
<dbReference type="GO" id="GO:0055085">
    <property type="term" value="P:transmembrane transport"/>
    <property type="evidence" value="ECO:0007669"/>
    <property type="project" value="UniProtKB-ARBA"/>
</dbReference>
<dbReference type="CDD" id="cd03257">
    <property type="entry name" value="ABC_NikE_OppD_transporters"/>
    <property type="match status" value="1"/>
</dbReference>
<dbReference type="InterPro" id="IPR013563">
    <property type="entry name" value="Oligopep_ABC_C"/>
</dbReference>
<dbReference type="InterPro" id="IPR050388">
    <property type="entry name" value="ABC_Ni/Peptide_Import"/>
</dbReference>
<evidence type="ECO:0000313" key="10">
    <source>
        <dbReference type="Proteomes" id="UP000049455"/>
    </source>
</evidence>
<evidence type="ECO:0000313" key="9">
    <source>
        <dbReference type="EMBL" id="CUH40229.1"/>
    </source>
</evidence>
<dbReference type="OrthoDB" id="7374568at2"/>
<evidence type="ECO:0000259" key="8">
    <source>
        <dbReference type="PROSITE" id="PS50893"/>
    </source>
</evidence>
<dbReference type="GO" id="GO:0016887">
    <property type="term" value="F:ATP hydrolysis activity"/>
    <property type="evidence" value="ECO:0007669"/>
    <property type="project" value="InterPro"/>
</dbReference>
<dbReference type="PROSITE" id="PS00211">
    <property type="entry name" value="ABC_TRANSPORTER_1"/>
    <property type="match status" value="1"/>
</dbReference>
<sequence>MVLTLVQSAPSPSAAPLLDVRALSLGFGTSKTRLLDGVRYSVEAGETLCIVGESGCGKSVSSLAIMGLLPQGAAHIHEADIRFRGERYDLNDMAALRRHRGADIAMIFQEPMTSLNPAFKVGDQIAEAVTAHNDVSEAQARDRAVEMLRRVRIPAPEARMNEYPHQLSGGMRQRVMIAMALANDPALLIADEPTTALDVTIQSQILDLIRDLQAETGMGTIMITHDLGVVAEIADNVAVMYAGTIVEAGPADAIFNDPQHPYTIGLMSSMPRLTGPRERLTTVPGTVPTVETMPAGCRFSTRCPFAQPVCAETPPQREFGRGHRALCHFAPLDDRLERSA</sequence>
<evidence type="ECO:0000256" key="5">
    <source>
        <dbReference type="ARBA" id="ARBA00022741"/>
    </source>
</evidence>
<name>A0A0M7BDH2_9RHOB</name>
<evidence type="ECO:0000256" key="3">
    <source>
        <dbReference type="ARBA" id="ARBA00022448"/>
    </source>
</evidence>
<keyword evidence="7" id="KW-0472">Membrane</keyword>
<comment type="similarity">
    <text evidence="2">Belongs to the ABC transporter superfamily.</text>
</comment>
<dbReference type="InterPro" id="IPR027417">
    <property type="entry name" value="P-loop_NTPase"/>
</dbReference>
<dbReference type="EMBL" id="CYPR01000199">
    <property type="protein sequence ID" value="CUH40229.1"/>
    <property type="molecule type" value="Genomic_DNA"/>
</dbReference>
<evidence type="ECO:0000256" key="2">
    <source>
        <dbReference type="ARBA" id="ARBA00005417"/>
    </source>
</evidence>
<evidence type="ECO:0000256" key="6">
    <source>
        <dbReference type="ARBA" id="ARBA00022840"/>
    </source>
</evidence>
<dbReference type="NCBIfam" id="TIGR01727">
    <property type="entry name" value="oligo_HPY"/>
    <property type="match status" value="1"/>
</dbReference>
<dbReference type="InterPro" id="IPR003593">
    <property type="entry name" value="AAA+_ATPase"/>
</dbReference>
<dbReference type="GO" id="GO:0005886">
    <property type="term" value="C:plasma membrane"/>
    <property type="evidence" value="ECO:0007669"/>
    <property type="project" value="UniProtKB-SubCell"/>
</dbReference>
<keyword evidence="5" id="KW-0547">Nucleotide-binding</keyword>
<organism evidence="9 10">
    <name type="scientific">Jannaschia seosinensis</name>
    <dbReference type="NCBI Taxonomy" id="313367"/>
    <lineage>
        <taxon>Bacteria</taxon>
        <taxon>Pseudomonadati</taxon>
        <taxon>Pseudomonadota</taxon>
        <taxon>Alphaproteobacteria</taxon>
        <taxon>Rhodobacterales</taxon>
        <taxon>Roseobacteraceae</taxon>
        <taxon>Jannaschia</taxon>
    </lineage>
</organism>
<keyword evidence="4" id="KW-1003">Cell membrane</keyword>
<protein>
    <submittedName>
        <fullName evidence="9">Stage 0 sporulation protein KD</fullName>
    </submittedName>
</protein>
<dbReference type="InterPro" id="IPR017871">
    <property type="entry name" value="ABC_transporter-like_CS"/>
</dbReference>
<accession>A0A0M7BDH2</accession>
<evidence type="ECO:0000256" key="7">
    <source>
        <dbReference type="ARBA" id="ARBA00023136"/>
    </source>
</evidence>
<dbReference type="Proteomes" id="UP000049455">
    <property type="component" value="Unassembled WGS sequence"/>
</dbReference>
<comment type="subcellular location">
    <subcellularLocation>
        <location evidence="1">Cell inner membrane</location>
        <topology evidence="1">Peripheral membrane protein</topology>
    </subcellularLocation>
</comment>
<dbReference type="Pfam" id="PF08352">
    <property type="entry name" value="oligo_HPY"/>
    <property type="match status" value="1"/>
</dbReference>
<keyword evidence="3" id="KW-0813">Transport</keyword>
<dbReference type="Gene3D" id="3.40.50.300">
    <property type="entry name" value="P-loop containing nucleotide triphosphate hydrolases"/>
    <property type="match status" value="1"/>
</dbReference>
<dbReference type="GO" id="GO:0015833">
    <property type="term" value="P:peptide transport"/>
    <property type="evidence" value="ECO:0007669"/>
    <property type="project" value="InterPro"/>
</dbReference>
<dbReference type="PANTHER" id="PTHR43297">
    <property type="entry name" value="OLIGOPEPTIDE TRANSPORT ATP-BINDING PROTEIN APPD"/>
    <property type="match status" value="1"/>
</dbReference>
<keyword evidence="6" id="KW-0067">ATP-binding</keyword>
<dbReference type="AlphaFoldDB" id="A0A0M7BDH2"/>
<keyword evidence="10" id="KW-1185">Reference proteome</keyword>
<dbReference type="STRING" id="313367.JSE7799_02959"/>
<gene>
    <name evidence="9" type="primary">oppD_4</name>
    <name evidence="9" type="ORF">JSE7799_02959</name>
</gene>
<feature type="domain" description="ABC transporter" evidence="8">
    <location>
        <begin position="20"/>
        <end position="267"/>
    </location>
</feature>
<evidence type="ECO:0000256" key="4">
    <source>
        <dbReference type="ARBA" id="ARBA00022475"/>
    </source>
</evidence>
<dbReference type="FunFam" id="3.40.50.300:FF:000016">
    <property type="entry name" value="Oligopeptide ABC transporter ATP-binding component"/>
    <property type="match status" value="1"/>
</dbReference>
<dbReference type="SUPFAM" id="SSF52540">
    <property type="entry name" value="P-loop containing nucleoside triphosphate hydrolases"/>
    <property type="match status" value="1"/>
</dbReference>
<dbReference type="PANTHER" id="PTHR43297:SF2">
    <property type="entry name" value="DIPEPTIDE TRANSPORT ATP-BINDING PROTEIN DPPD"/>
    <property type="match status" value="1"/>
</dbReference>
<reference evidence="9 10" key="1">
    <citation type="submission" date="2015-09" db="EMBL/GenBank/DDBJ databases">
        <authorList>
            <person name="Jackson K.R."/>
            <person name="Lunt B.L."/>
            <person name="Fisher J.N.B."/>
            <person name="Gardner A.V."/>
            <person name="Bailey M.E."/>
            <person name="Deus L.M."/>
            <person name="Earl A.S."/>
            <person name="Gibby P.D."/>
            <person name="Hartmann K.A."/>
            <person name="Liu J.E."/>
            <person name="Manci A.M."/>
            <person name="Nielsen D.A."/>
            <person name="Solomon M.B."/>
            <person name="Breakwell D.P."/>
            <person name="Burnett S.H."/>
            <person name="Grose J.H."/>
        </authorList>
    </citation>
    <scope>NUCLEOTIDE SEQUENCE [LARGE SCALE GENOMIC DNA]</scope>
    <source>
        <strain evidence="9 10">CECT 7799</strain>
    </source>
</reference>